<protein>
    <recommendedName>
        <fullName evidence="4">CopL family metal-binding regulatory protein</fullName>
    </recommendedName>
</protein>
<keyword evidence="1" id="KW-0732">Signal</keyword>
<comment type="caution">
    <text evidence="2">The sequence shown here is derived from an EMBL/GenBank/DDBJ whole genome shotgun (WGS) entry which is preliminary data.</text>
</comment>
<accession>A0ABV7CG09</accession>
<feature type="signal peptide" evidence="1">
    <location>
        <begin position="1"/>
        <end position="24"/>
    </location>
</feature>
<name>A0ABV7CG09_9GAMM</name>
<evidence type="ECO:0008006" key="4">
    <source>
        <dbReference type="Google" id="ProtNLM"/>
    </source>
</evidence>
<feature type="chain" id="PRO_5046516167" description="CopL family metal-binding regulatory protein" evidence="1">
    <location>
        <begin position="25"/>
        <end position="129"/>
    </location>
</feature>
<organism evidence="2 3">
    <name type="scientific">Pseudoalteromonas fenneropenaei</name>
    <dbReference type="NCBI Taxonomy" id="1737459"/>
    <lineage>
        <taxon>Bacteria</taxon>
        <taxon>Pseudomonadati</taxon>
        <taxon>Pseudomonadota</taxon>
        <taxon>Gammaproteobacteria</taxon>
        <taxon>Alteromonadales</taxon>
        <taxon>Pseudoalteromonadaceae</taxon>
        <taxon>Pseudoalteromonas</taxon>
    </lineage>
</organism>
<keyword evidence="3" id="KW-1185">Reference proteome</keyword>
<gene>
    <name evidence="2" type="ORF">ACFOEE_03280</name>
</gene>
<sequence>MRISTTLIVITMLLAVMVQGLAYAAMPCHAMGAQMHQMNSEEKNDHSTMAMQNHDAMTHKMTVADDMASMADCCKVECHCPTHACSSVHFVAIQWLDDLAPVTASRINSTLNYIPAAPLGSLYRPPILA</sequence>
<dbReference type="RefSeq" id="WP_377120876.1">
    <property type="nucleotide sequence ID" value="NZ_JBHRSD010000006.1"/>
</dbReference>
<evidence type="ECO:0000313" key="3">
    <source>
        <dbReference type="Proteomes" id="UP001595453"/>
    </source>
</evidence>
<evidence type="ECO:0000256" key="1">
    <source>
        <dbReference type="SAM" id="SignalP"/>
    </source>
</evidence>
<proteinExistence type="predicted"/>
<dbReference type="EMBL" id="JBHRSD010000006">
    <property type="protein sequence ID" value="MFC3031545.1"/>
    <property type="molecule type" value="Genomic_DNA"/>
</dbReference>
<reference evidence="3" key="1">
    <citation type="journal article" date="2019" name="Int. J. Syst. Evol. Microbiol.">
        <title>The Global Catalogue of Microorganisms (GCM) 10K type strain sequencing project: providing services to taxonomists for standard genome sequencing and annotation.</title>
        <authorList>
            <consortium name="The Broad Institute Genomics Platform"/>
            <consortium name="The Broad Institute Genome Sequencing Center for Infectious Disease"/>
            <person name="Wu L."/>
            <person name="Ma J."/>
        </authorList>
    </citation>
    <scope>NUCLEOTIDE SEQUENCE [LARGE SCALE GENOMIC DNA]</scope>
    <source>
        <strain evidence="3">KCTC 42730</strain>
    </source>
</reference>
<dbReference type="Proteomes" id="UP001595453">
    <property type="component" value="Unassembled WGS sequence"/>
</dbReference>
<evidence type="ECO:0000313" key="2">
    <source>
        <dbReference type="EMBL" id="MFC3031545.1"/>
    </source>
</evidence>